<dbReference type="PANTHER" id="PTHR47562">
    <property type="match status" value="1"/>
</dbReference>
<dbReference type="InterPro" id="IPR002925">
    <property type="entry name" value="Dienelactn_hydro"/>
</dbReference>
<dbReference type="RefSeq" id="WP_089840654.1">
    <property type="nucleotide sequence ID" value="NZ_FOZL01000001.1"/>
</dbReference>
<dbReference type="InterPro" id="IPR029058">
    <property type="entry name" value="AB_hydrolase_fold"/>
</dbReference>
<dbReference type="STRING" id="474950.SAMN05421771_3274"/>
<evidence type="ECO:0000313" key="2">
    <source>
        <dbReference type="EMBL" id="SFS17845.1"/>
    </source>
</evidence>
<evidence type="ECO:0000313" key="3">
    <source>
        <dbReference type="Proteomes" id="UP000199024"/>
    </source>
</evidence>
<dbReference type="Proteomes" id="UP000199024">
    <property type="component" value="Unassembled WGS sequence"/>
</dbReference>
<protein>
    <submittedName>
        <fullName evidence="2">Carboxymethylenebutenolidase</fullName>
    </submittedName>
</protein>
<organism evidence="2 3">
    <name type="scientific">Granulicella pectinivorans</name>
    <dbReference type="NCBI Taxonomy" id="474950"/>
    <lineage>
        <taxon>Bacteria</taxon>
        <taxon>Pseudomonadati</taxon>
        <taxon>Acidobacteriota</taxon>
        <taxon>Terriglobia</taxon>
        <taxon>Terriglobales</taxon>
        <taxon>Acidobacteriaceae</taxon>
        <taxon>Granulicella</taxon>
    </lineage>
</organism>
<name>A0A1I6MQ49_9BACT</name>
<accession>A0A1I6MQ49</accession>
<feature type="domain" description="Dienelactone hydrolase" evidence="1">
    <location>
        <begin position="19"/>
        <end position="243"/>
    </location>
</feature>
<dbReference type="OrthoDB" id="9787933at2"/>
<keyword evidence="3" id="KW-1185">Reference proteome</keyword>
<dbReference type="GO" id="GO:0016787">
    <property type="term" value="F:hydrolase activity"/>
    <property type="evidence" value="ECO:0007669"/>
    <property type="project" value="InterPro"/>
</dbReference>
<sequence>MIILDGEHVELSTPYGPMRTHILRPASPGRYPAILLYSEIFQATAPIRRTAAMLAGHGYIVAIPEIYHEFVPAGEVFPYDQAGSDRGNDLKYRKEVASYDADARAVIDHFLARPDCNGKIGAMGICLGGHLAWRAAFNPEVLGTVCFYATDLHKASLGAGMKDDSLARTADIKGEMFMVWGRQDPHVPLEGRTIIQAKLNEVGTRMSWIEVNGAHAFLRDEGLRYDPDLAHSMMGLVFNFFHRRLSDGDHQA</sequence>
<evidence type="ECO:0000259" key="1">
    <source>
        <dbReference type="Pfam" id="PF01738"/>
    </source>
</evidence>
<dbReference type="Pfam" id="PF01738">
    <property type="entry name" value="DLH"/>
    <property type="match status" value="1"/>
</dbReference>
<dbReference type="SUPFAM" id="SSF53474">
    <property type="entry name" value="alpha/beta-Hydrolases"/>
    <property type="match status" value="1"/>
</dbReference>
<dbReference type="Gene3D" id="3.40.50.1820">
    <property type="entry name" value="alpha/beta hydrolase"/>
    <property type="match status" value="1"/>
</dbReference>
<dbReference type="AlphaFoldDB" id="A0A1I6MQ49"/>
<dbReference type="EMBL" id="FOZL01000001">
    <property type="protein sequence ID" value="SFS17845.1"/>
    <property type="molecule type" value="Genomic_DNA"/>
</dbReference>
<proteinExistence type="predicted"/>
<dbReference type="PANTHER" id="PTHR47562:SF2">
    <property type="entry name" value="CARBOXYMETHYLENEBUTENOLIDASE-RELATED"/>
    <property type="match status" value="1"/>
</dbReference>
<gene>
    <name evidence="2" type="ORF">SAMN05421771_3274</name>
</gene>
<reference evidence="2 3" key="1">
    <citation type="submission" date="2016-10" db="EMBL/GenBank/DDBJ databases">
        <authorList>
            <person name="de Groot N.N."/>
        </authorList>
    </citation>
    <scope>NUCLEOTIDE SEQUENCE [LARGE SCALE GENOMIC DNA]</scope>
    <source>
        <strain evidence="2 3">DSM 21001</strain>
    </source>
</reference>